<name>A0A9Y2ERX8_9FIRM</name>
<dbReference type="RefSeq" id="WP_147670066.1">
    <property type="nucleotide sequence ID" value="NZ_CP120678.1"/>
</dbReference>
<evidence type="ECO:0000313" key="2">
    <source>
        <dbReference type="Proteomes" id="UP001243623"/>
    </source>
</evidence>
<proteinExistence type="predicted"/>
<dbReference type="AlphaFoldDB" id="A0A9Y2ERX8"/>
<gene>
    <name evidence="1" type="ORF">P3F81_10315</name>
</gene>
<dbReference type="EMBL" id="CP120678">
    <property type="protein sequence ID" value="WIW70278.1"/>
    <property type="molecule type" value="Genomic_DNA"/>
</dbReference>
<reference evidence="1" key="1">
    <citation type="submission" date="2023-03" db="EMBL/GenBank/DDBJ databases">
        <title>Selenobaculum gbiensis gen. nov. sp. nov., a new bacterium isolated from the gut microbiota of IBD patient.</title>
        <authorList>
            <person name="Yeo S."/>
            <person name="Park H."/>
            <person name="Huh C.S."/>
        </authorList>
    </citation>
    <scope>NUCLEOTIDE SEQUENCE</scope>
    <source>
        <strain evidence="1">ICN-92133</strain>
    </source>
</reference>
<sequence length="75" mass="8634">MTNEDFQKLMLGQISAIAQGQKELIAGQQLFQQALGKMKNQYGKKFKSLLDAHELQFDVNEQIFDTLNRIKSKMD</sequence>
<keyword evidence="2" id="KW-1185">Reference proteome</keyword>
<evidence type="ECO:0000313" key="1">
    <source>
        <dbReference type="EMBL" id="WIW70278.1"/>
    </source>
</evidence>
<dbReference type="Proteomes" id="UP001243623">
    <property type="component" value="Chromosome"/>
</dbReference>
<accession>A0A9Y2ERX8</accession>
<dbReference type="KEGG" id="sgbi:P3F81_10315"/>
<protein>
    <submittedName>
        <fullName evidence="1">Uncharacterized protein</fullName>
    </submittedName>
</protein>
<organism evidence="1 2">
    <name type="scientific">Selenobaculum gibii</name>
    <dbReference type="NCBI Taxonomy" id="3054208"/>
    <lineage>
        <taxon>Bacteria</taxon>
        <taxon>Bacillati</taxon>
        <taxon>Bacillota</taxon>
        <taxon>Negativicutes</taxon>
        <taxon>Selenomonadales</taxon>
        <taxon>Selenomonadaceae</taxon>
        <taxon>Selenobaculum</taxon>
    </lineage>
</organism>